<dbReference type="Gene3D" id="3.30.300.210">
    <property type="entry name" value="Nutrient germinant receptor protein C, domain 3"/>
    <property type="match status" value="1"/>
</dbReference>
<dbReference type="Proteomes" id="UP001216801">
    <property type="component" value="Unassembled WGS sequence"/>
</dbReference>
<feature type="domain" description="Spore germination GerAC-like C-terminal" evidence="1">
    <location>
        <begin position="51"/>
        <end position="219"/>
    </location>
</feature>
<dbReference type="EMBL" id="JARPRR010000027">
    <property type="protein sequence ID" value="MDG0955716.1"/>
    <property type="molecule type" value="Genomic_DNA"/>
</dbReference>
<dbReference type="RefSeq" id="WP_277617075.1">
    <property type="nucleotide sequence ID" value="NZ_JARPRP010000029.1"/>
</dbReference>
<dbReference type="InterPro" id="IPR038501">
    <property type="entry name" value="Spore_GerAC_C_sf"/>
</dbReference>
<evidence type="ECO:0000313" key="3">
    <source>
        <dbReference type="Proteomes" id="UP001216801"/>
    </source>
</evidence>
<comment type="caution">
    <text evidence="2">The sequence shown here is derived from an EMBL/GenBank/DDBJ whole genome shotgun (WGS) entry which is preliminary data.</text>
</comment>
<reference evidence="2" key="1">
    <citation type="submission" date="2023-03" db="EMBL/GenBank/DDBJ databases">
        <title>Genetic diversity of Bacillus cereus sensu lato isolates from Slovenia.</title>
        <authorList>
            <person name="Abdelli M."/>
        </authorList>
    </citation>
    <scope>NUCLEOTIDE SEQUENCE</scope>
    <source>
        <strain evidence="2">SIBC39</strain>
    </source>
</reference>
<organism evidence="2 3">
    <name type="scientific">Bacillus paranthracis</name>
    <dbReference type="NCBI Taxonomy" id="2026186"/>
    <lineage>
        <taxon>Bacteria</taxon>
        <taxon>Bacillati</taxon>
        <taxon>Bacillota</taxon>
        <taxon>Bacilli</taxon>
        <taxon>Bacillales</taxon>
        <taxon>Bacillaceae</taxon>
        <taxon>Bacillus</taxon>
        <taxon>Bacillus cereus group</taxon>
    </lineage>
</organism>
<protein>
    <submittedName>
        <fullName evidence="2">Ger(X)C family spore germination C-terminal domain-containing protein</fullName>
    </submittedName>
</protein>
<dbReference type="InterPro" id="IPR046953">
    <property type="entry name" value="Spore_GerAC-like_C"/>
</dbReference>
<evidence type="ECO:0000259" key="1">
    <source>
        <dbReference type="Pfam" id="PF05504"/>
    </source>
</evidence>
<gene>
    <name evidence="2" type="ORF">P6U19_24430</name>
</gene>
<dbReference type="GO" id="GO:0016020">
    <property type="term" value="C:membrane"/>
    <property type="evidence" value="ECO:0007669"/>
    <property type="project" value="InterPro"/>
</dbReference>
<dbReference type="PANTHER" id="PTHR35789:SF1">
    <property type="entry name" value="SPORE GERMINATION PROTEIN B3"/>
    <property type="match status" value="1"/>
</dbReference>
<dbReference type="AlphaFoldDB" id="A0AAJ1K6N7"/>
<evidence type="ECO:0000313" key="2">
    <source>
        <dbReference type="EMBL" id="MDG0955716.1"/>
    </source>
</evidence>
<dbReference type="Pfam" id="PF05504">
    <property type="entry name" value="Spore_GerAC"/>
    <property type="match status" value="1"/>
</dbReference>
<proteinExistence type="predicted"/>
<sequence>MDSSARNNQPYFSTLQRLITRQNLKGIAQIIPVIKKEKQGIDIKEIAFLNFEGKLVAKLPKRDLEFFNIINNFKDTERMMVQLPLGSREGSQKFDTSVLIQDIKRKIHVDYQNGKWKYTINLRMNIAFTERTNGQVVKHSKKQKIEIQKLEQKIQSNFNRKIQSMIVTLHKKQIDPLNLSTYAKAYQYQHWEKNKAKWPHEISNSIVNIKTQIKINNVGAIRKG</sequence>
<dbReference type="InterPro" id="IPR008844">
    <property type="entry name" value="Spore_GerAC-like"/>
</dbReference>
<dbReference type="PANTHER" id="PTHR35789">
    <property type="entry name" value="SPORE GERMINATION PROTEIN B3"/>
    <property type="match status" value="1"/>
</dbReference>
<accession>A0AAJ1K6N7</accession>
<name>A0AAJ1K6N7_9BACI</name>
<dbReference type="GO" id="GO:0009847">
    <property type="term" value="P:spore germination"/>
    <property type="evidence" value="ECO:0007669"/>
    <property type="project" value="InterPro"/>
</dbReference>